<evidence type="ECO:0000313" key="20">
    <source>
        <dbReference type="Proteomes" id="UP001497382"/>
    </source>
</evidence>
<evidence type="ECO:0000256" key="1">
    <source>
        <dbReference type="ARBA" id="ARBA00004123"/>
    </source>
</evidence>
<evidence type="ECO:0000256" key="16">
    <source>
        <dbReference type="ARBA" id="ARBA00093515"/>
    </source>
</evidence>
<accession>A0AAV2BEU5</accession>
<evidence type="ECO:0000256" key="12">
    <source>
        <dbReference type="ARBA" id="ARBA00076690"/>
    </source>
</evidence>
<dbReference type="InterPro" id="IPR039049">
    <property type="entry name" value="ELOB"/>
</dbReference>
<evidence type="ECO:0000256" key="17">
    <source>
        <dbReference type="SAM" id="MobiDB-lite"/>
    </source>
</evidence>
<evidence type="ECO:0000256" key="4">
    <source>
        <dbReference type="ARBA" id="ARBA00022786"/>
    </source>
</evidence>
<comment type="similarity">
    <text evidence="10">Belongs to the Elongin B family.</text>
</comment>
<evidence type="ECO:0000256" key="3">
    <source>
        <dbReference type="ARBA" id="ARBA00022553"/>
    </source>
</evidence>
<dbReference type="Pfam" id="PF00240">
    <property type="entry name" value="ubiquitin"/>
    <property type="match status" value="1"/>
</dbReference>
<dbReference type="Proteomes" id="UP001497382">
    <property type="component" value="Unassembled WGS sequence"/>
</dbReference>
<evidence type="ECO:0000313" key="19">
    <source>
        <dbReference type="EMBL" id="CAL1294437.1"/>
    </source>
</evidence>
<dbReference type="GO" id="GO:0070449">
    <property type="term" value="C:elongin complex"/>
    <property type="evidence" value="ECO:0007669"/>
    <property type="project" value="InterPro"/>
</dbReference>
<feature type="domain" description="Ubiquitin-like" evidence="18">
    <location>
        <begin position="1"/>
        <end position="63"/>
    </location>
</feature>
<proteinExistence type="inferred from homology"/>
<evidence type="ECO:0000256" key="2">
    <source>
        <dbReference type="ARBA" id="ARBA00004906"/>
    </source>
</evidence>
<comment type="caution">
    <text evidence="19">The sequence shown here is derived from an EMBL/GenBank/DDBJ whole genome shotgun (WGS) entry which is preliminary data.</text>
</comment>
<dbReference type="AlphaFoldDB" id="A0AAV2BEU5"/>
<dbReference type="EMBL" id="CAXIEN010000346">
    <property type="protein sequence ID" value="CAL1294437.1"/>
    <property type="molecule type" value="Genomic_DNA"/>
</dbReference>
<evidence type="ECO:0000256" key="6">
    <source>
        <dbReference type="ARBA" id="ARBA00023015"/>
    </source>
</evidence>
<reference evidence="19 20" key="1">
    <citation type="submission" date="2024-04" db="EMBL/GenBank/DDBJ databases">
        <authorList>
            <person name="Rising A."/>
            <person name="Reimegard J."/>
            <person name="Sonavane S."/>
            <person name="Akerstrom W."/>
            <person name="Nylinder S."/>
            <person name="Hedman E."/>
            <person name="Kallberg Y."/>
        </authorList>
    </citation>
    <scope>NUCLEOTIDE SEQUENCE [LARGE SCALE GENOMIC DNA]</scope>
</reference>
<evidence type="ECO:0000256" key="5">
    <source>
        <dbReference type="ARBA" id="ARBA00022990"/>
    </source>
</evidence>
<dbReference type="PROSITE" id="PS50053">
    <property type="entry name" value="UBIQUITIN_2"/>
    <property type="match status" value="1"/>
</dbReference>
<keyword evidence="5" id="KW-0007">Acetylation</keyword>
<keyword evidence="4" id="KW-0833">Ubl conjugation pathway</keyword>
<keyword evidence="7" id="KW-0804">Transcription</keyword>
<dbReference type="InterPro" id="IPR000626">
    <property type="entry name" value="Ubiquitin-like_dom"/>
</dbReference>
<keyword evidence="6" id="KW-0805">Transcription regulation</keyword>
<gene>
    <name evidence="19" type="ORF">LARSCL_LOCUS18710</name>
</gene>
<feature type="region of interest" description="Disordered" evidence="17">
    <location>
        <begin position="98"/>
        <end position="119"/>
    </location>
</feature>
<comment type="subcellular location">
    <subcellularLocation>
        <location evidence="1">Nucleus</location>
    </subcellularLocation>
</comment>
<evidence type="ECO:0000256" key="11">
    <source>
        <dbReference type="ARBA" id="ARBA00074516"/>
    </source>
</evidence>
<name>A0AAV2BEU5_9ARAC</name>
<keyword evidence="3" id="KW-0597">Phosphoprotein</keyword>
<dbReference type="Gene3D" id="3.10.20.90">
    <property type="entry name" value="Phosphatidylinositol 3-kinase Catalytic Subunit, Chain A, domain 1"/>
    <property type="match status" value="1"/>
</dbReference>
<dbReference type="GO" id="GO:0030891">
    <property type="term" value="C:VCB complex"/>
    <property type="evidence" value="ECO:0007669"/>
    <property type="project" value="InterPro"/>
</dbReference>
<dbReference type="SUPFAM" id="SSF54236">
    <property type="entry name" value="Ubiquitin-like"/>
    <property type="match status" value="1"/>
</dbReference>
<evidence type="ECO:0000256" key="13">
    <source>
        <dbReference type="ARBA" id="ARBA00080438"/>
    </source>
</evidence>
<evidence type="ECO:0000256" key="8">
    <source>
        <dbReference type="ARBA" id="ARBA00023242"/>
    </source>
</evidence>
<comment type="function">
    <text evidence="9">SIII, also known as elongin, is a general transcription elongation factor that increases the RNA polymerase II transcription elongation past template-encoded arresting sites. Subunit A is transcriptionally active and its transcription activity is strongly enhanced by binding to the dimeric complex of the SIII regulatory subunits B and C (elongin BC complex). In embryonic stem cells, the elongin BC complex is recruited by EPOP to Polycomb group (PcG) target genes in order generate genomic region that display both active and repressive chromatin properties, an important feature of pluripotent stem cells.</text>
</comment>
<evidence type="ECO:0000256" key="9">
    <source>
        <dbReference type="ARBA" id="ARBA00054216"/>
    </source>
</evidence>
<sequence>MDVYFMIRRKKTSIFLDAKEDNTVYDLKQMIKAITKVLPENQQLYKDGEVMENNKTLGDYGLNFSTAKPQDPAQIGLAYRENETMEFESLEITPFSVPPELPEVMRPLPDTQDQAQAMA</sequence>
<dbReference type="InterPro" id="IPR029071">
    <property type="entry name" value="Ubiquitin-like_domsf"/>
</dbReference>
<comment type="subunit">
    <text evidence="16">Heterotrimer of an A (ELOA, ELOA2 or ELOA3P), ELOB and ELOC subunit. The elongin BC complex interacts with EPOP; leading to recruit the elongin BC complex to Polycomb group (PcG) target genes, thereby restricting excessive activity of the PRC2/EED-EZH2 complex. Component of multiple cullin-RING E3 ubiquitin-protein ligase complexes composed of Elongin BC (ELOB and ELOC), a cullin (either CUL2 or CUL5), a catalytic subunit (either RBX1 or RNF7/RBX2), as well as a substrate adapter protein that can be either ASB2, ASB9, ASB11, KLHDC2, KLHDC3, KLHDC10, APPBP2, FEM1A, FEM1B, FEM1C, LRR1, PCMTD1, SOCS1, SOCS2, SOCS5, SPSB1, SPSB3, ELOA, VHL, WSB1 or RAB40C. As part of the Elongin BC E3 ubiquitin ligase complex; interacts with NRBP1. May also interact with DCUN1D1, DCUN1D2, DCUN1D3 and DCUN1D5. May form oligomers as a KLHDC2/KLHDC3-ELOB-ELOC complex; this interaction is autoinhibitory for the E3 ligase complex as the substrate-binding site of KLHDC2/KLHDC3 is blocked in the oligomer.</text>
</comment>
<protein>
    <recommendedName>
        <fullName evidence="11">Elongin-B</fullName>
    </recommendedName>
    <alternativeName>
        <fullName evidence="14">Elongin 18 kDa subunit</fullName>
    </alternativeName>
    <alternativeName>
        <fullName evidence="12">RNA polymerase II transcription factor SIII subunit B</fullName>
    </alternativeName>
    <alternativeName>
        <fullName evidence="15">SIII p18</fullName>
    </alternativeName>
    <alternativeName>
        <fullName evidence="13">Transcription elongation factor B polypeptide 2</fullName>
    </alternativeName>
</protein>
<organism evidence="19 20">
    <name type="scientific">Larinioides sclopetarius</name>
    <dbReference type="NCBI Taxonomy" id="280406"/>
    <lineage>
        <taxon>Eukaryota</taxon>
        <taxon>Metazoa</taxon>
        <taxon>Ecdysozoa</taxon>
        <taxon>Arthropoda</taxon>
        <taxon>Chelicerata</taxon>
        <taxon>Arachnida</taxon>
        <taxon>Araneae</taxon>
        <taxon>Araneomorphae</taxon>
        <taxon>Entelegynae</taxon>
        <taxon>Araneoidea</taxon>
        <taxon>Araneidae</taxon>
        <taxon>Larinioides</taxon>
    </lineage>
</organism>
<keyword evidence="8" id="KW-0539">Nucleus</keyword>
<evidence type="ECO:0000259" key="18">
    <source>
        <dbReference type="PROSITE" id="PS50053"/>
    </source>
</evidence>
<evidence type="ECO:0000256" key="10">
    <source>
        <dbReference type="ARBA" id="ARBA00060803"/>
    </source>
</evidence>
<dbReference type="CDD" id="cd01788">
    <property type="entry name" value="Ubl_ElonginB"/>
    <property type="match status" value="1"/>
</dbReference>
<dbReference type="GO" id="GO:0006368">
    <property type="term" value="P:transcription elongation by RNA polymerase II"/>
    <property type="evidence" value="ECO:0007669"/>
    <property type="project" value="InterPro"/>
</dbReference>
<dbReference type="PANTHER" id="PTHR13248">
    <property type="entry name" value="TRANSCRIPTION ELONGATION FACTOR B POLYPEPTIDE 2"/>
    <property type="match status" value="1"/>
</dbReference>
<evidence type="ECO:0000256" key="15">
    <source>
        <dbReference type="ARBA" id="ARBA00083653"/>
    </source>
</evidence>
<dbReference type="FunFam" id="3.10.20.90:FF:000108">
    <property type="entry name" value="Elongin-B"/>
    <property type="match status" value="1"/>
</dbReference>
<evidence type="ECO:0000256" key="14">
    <source>
        <dbReference type="ARBA" id="ARBA00081013"/>
    </source>
</evidence>
<comment type="pathway">
    <text evidence="2">Protein modification; protein ubiquitination.</text>
</comment>
<dbReference type="PANTHER" id="PTHR13248:SF4">
    <property type="entry name" value="ELONGIN B"/>
    <property type="match status" value="1"/>
</dbReference>
<evidence type="ECO:0000256" key="7">
    <source>
        <dbReference type="ARBA" id="ARBA00023163"/>
    </source>
</evidence>
<keyword evidence="20" id="KW-1185">Reference proteome</keyword>